<comment type="caution">
    <text evidence="1">The sequence shown here is derived from an EMBL/GenBank/DDBJ whole genome shotgun (WGS) entry which is preliminary data.</text>
</comment>
<organism evidence="1 2">
    <name type="scientific">Stackebrandtia albiflava</name>
    <dbReference type="NCBI Taxonomy" id="406432"/>
    <lineage>
        <taxon>Bacteria</taxon>
        <taxon>Bacillati</taxon>
        <taxon>Actinomycetota</taxon>
        <taxon>Actinomycetes</taxon>
        <taxon>Glycomycetales</taxon>
        <taxon>Glycomycetaceae</taxon>
        <taxon>Stackebrandtia</taxon>
    </lineage>
</organism>
<evidence type="ECO:0000313" key="2">
    <source>
        <dbReference type="Proteomes" id="UP000321617"/>
    </source>
</evidence>
<keyword evidence="1" id="KW-0282">Flagellum</keyword>
<keyword evidence="2" id="KW-1185">Reference proteome</keyword>
<accession>A0A562V0N1</accession>
<protein>
    <submittedName>
        <fullName evidence="1">Flagellar protein FlgJ</fullName>
    </submittedName>
</protein>
<dbReference type="Proteomes" id="UP000321617">
    <property type="component" value="Unassembled WGS sequence"/>
</dbReference>
<dbReference type="AlphaFoldDB" id="A0A562V0N1"/>
<evidence type="ECO:0000313" key="1">
    <source>
        <dbReference type="EMBL" id="TWJ11480.1"/>
    </source>
</evidence>
<dbReference type="EMBL" id="VLLL01000006">
    <property type="protein sequence ID" value="TWJ11480.1"/>
    <property type="molecule type" value="Genomic_DNA"/>
</dbReference>
<gene>
    <name evidence="1" type="ORF">LX16_2202</name>
</gene>
<reference evidence="1 2" key="1">
    <citation type="journal article" date="2013" name="Stand. Genomic Sci.">
        <title>Genomic Encyclopedia of Type Strains, Phase I: The one thousand microbial genomes (KMG-I) project.</title>
        <authorList>
            <person name="Kyrpides N.C."/>
            <person name="Woyke T."/>
            <person name="Eisen J.A."/>
            <person name="Garrity G."/>
            <person name="Lilburn T.G."/>
            <person name="Beck B.J."/>
            <person name="Whitman W.B."/>
            <person name="Hugenholtz P."/>
            <person name="Klenk H.P."/>
        </authorList>
    </citation>
    <scope>NUCLEOTIDE SEQUENCE [LARGE SCALE GENOMIC DNA]</scope>
    <source>
        <strain evidence="1 2">DSM 45044</strain>
    </source>
</reference>
<sequence>MQIDEERVHGTGTRIRRVGEDARSYLTRMAGPMRAATQGNDGLSAVHTLRQVLERLYTNTEATAAASVTNGDNVMTAAYSHRVTDIAQARAFAAFDPAGVGCDDGSR</sequence>
<proteinExistence type="predicted"/>
<name>A0A562V0N1_9ACTN</name>
<keyword evidence="1" id="KW-0966">Cell projection</keyword>
<keyword evidence="1" id="KW-0969">Cilium</keyword>
<dbReference type="RefSeq" id="WP_147137609.1">
    <property type="nucleotide sequence ID" value="NZ_BAABIJ010000002.1"/>
</dbReference>